<dbReference type="HOGENOM" id="CLU_3368366_0_0_1"/>
<organism evidence="1 2">
    <name type="scientific">Botryotinia fuckeliana (strain T4)</name>
    <name type="common">Noble rot fungus</name>
    <name type="synonym">Botrytis cinerea</name>
    <dbReference type="NCBI Taxonomy" id="999810"/>
    <lineage>
        <taxon>Eukaryota</taxon>
        <taxon>Fungi</taxon>
        <taxon>Dikarya</taxon>
        <taxon>Ascomycota</taxon>
        <taxon>Pezizomycotina</taxon>
        <taxon>Leotiomycetes</taxon>
        <taxon>Helotiales</taxon>
        <taxon>Sclerotiniaceae</taxon>
        <taxon>Botrytis</taxon>
    </lineage>
</organism>
<protein>
    <submittedName>
        <fullName evidence="1">Uncharacterized protein</fullName>
    </submittedName>
</protein>
<dbReference type="EMBL" id="FQ790254">
    <property type="protein sequence ID" value="CCD33674.1"/>
    <property type="molecule type" value="Genomic_DNA"/>
</dbReference>
<accession>G2XQY7</accession>
<reference evidence="2" key="1">
    <citation type="journal article" date="2011" name="PLoS Genet.">
        <title>Genomic analysis of the necrotrophic fungal pathogens Sclerotinia sclerotiorum and Botrytis cinerea.</title>
        <authorList>
            <person name="Amselem J."/>
            <person name="Cuomo C.A."/>
            <person name="van Kan J.A."/>
            <person name="Viaud M."/>
            <person name="Benito E.P."/>
            <person name="Couloux A."/>
            <person name="Coutinho P.M."/>
            <person name="de Vries R.P."/>
            <person name="Dyer P.S."/>
            <person name="Fillinger S."/>
            <person name="Fournier E."/>
            <person name="Gout L."/>
            <person name="Hahn M."/>
            <person name="Kohn L."/>
            <person name="Lapalu N."/>
            <person name="Plummer K.M."/>
            <person name="Pradier J.M."/>
            <person name="Quevillon E."/>
            <person name="Sharon A."/>
            <person name="Simon A."/>
            <person name="ten Have A."/>
            <person name="Tudzynski B."/>
            <person name="Tudzynski P."/>
            <person name="Wincker P."/>
            <person name="Andrew M."/>
            <person name="Anthouard V."/>
            <person name="Beever R.E."/>
            <person name="Beffa R."/>
            <person name="Benoit I."/>
            <person name="Bouzid O."/>
            <person name="Brault B."/>
            <person name="Chen Z."/>
            <person name="Choquer M."/>
            <person name="Collemare J."/>
            <person name="Cotton P."/>
            <person name="Danchin E.G."/>
            <person name="Da Silva C."/>
            <person name="Gautier A."/>
            <person name="Giraud C."/>
            <person name="Giraud T."/>
            <person name="Gonzalez C."/>
            <person name="Grossetete S."/>
            <person name="Guldener U."/>
            <person name="Henrissat B."/>
            <person name="Howlett B.J."/>
            <person name="Kodira C."/>
            <person name="Kretschmer M."/>
            <person name="Lappartient A."/>
            <person name="Leroch M."/>
            <person name="Levis C."/>
            <person name="Mauceli E."/>
            <person name="Neuveglise C."/>
            <person name="Oeser B."/>
            <person name="Pearson M."/>
            <person name="Poulain J."/>
            <person name="Poussereau N."/>
            <person name="Quesneville H."/>
            <person name="Rascle C."/>
            <person name="Schumacher J."/>
            <person name="Segurens B."/>
            <person name="Sexton A."/>
            <person name="Silva E."/>
            <person name="Sirven C."/>
            <person name="Soanes D.M."/>
            <person name="Talbot N.J."/>
            <person name="Templeton M."/>
            <person name="Yandava C."/>
            <person name="Yarden O."/>
            <person name="Zeng Q."/>
            <person name="Rollins J.A."/>
            <person name="Lebrun M.H."/>
            <person name="Dickman M."/>
        </authorList>
    </citation>
    <scope>NUCLEOTIDE SEQUENCE [LARGE SCALE GENOMIC DNA]</scope>
    <source>
        <strain evidence="2">T4</strain>
    </source>
</reference>
<name>G2XQY7_BOTF4</name>
<evidence type="ECO:0000313" key="2">
    <source>
        <dbReference type="Proteomes" id="UP000008177"/>
    </source>
</evidence>
<proteinExistence type="predicted"/>
<gene>
    <name evidence="1" type="ORF">BofuT4_uP068200.1</name>
</gene>
<sequence length="35" mass="4052">MSKRLNVKALIIALTKRKTFASRRNKVGFCREVCI</sequence>
<dbReference type="InParanoid" id="G2XQY7"/>
<dbReference type="AlphaFoldDB" id="G2XQY7"/>
<evidence type="ECO:0000313" key="1">
    <source>
        <dbReference type="EMBL" id="CCD33674.1"/>
    </source>
</evidence>
<dbReference type="Proteomes" id="UP000008177">
    <property type="component" value="Unplaced contigs"/>
</dbReference>